<reference evidence="6" key="2">
    <citation type="submission" date="2020-09" db="EMBL/GenBank/DDBJ databases">
        <authorList>
            <person name="Sun Q."/>
            <person name="Zhou Y."/>
        </authorList>
    </citation>
    <scope>NUCLEOTIDE SEQUENCE</scope>
    <source>
        <strain evidence="6">CGMCC 1.12726</strain>
    </source>
</reference>
<dbReference type="PROSITE" id="PS50110">
    <property type="entry name" value="RESPONSE_REGULATORY"/>
    <property type="match status" value="1"/>
</dbReference>
<feature type="domain" description="Response regulatory" evidence="5">
    <location>
        <begin position="3"/>
        <end position="119"/>
    </location>
</feature>
<dbReference type="RefSeq" id="WP_188449772.1">
    <property type="nucleotide sequence ID" value="NZ_BMFO01000003.1"/>
</dbReference>
<dbReference type="CDD" id="cd17535">
    <property type="entry name" value="REC_NarL-like"/>
    <property type="match status" value="1"/>
</dbReference>
<evidence type="ECO:0000256" key="2">
    <source>
        <dbReference type="ARBA" id="ARBA00023125"/>
    </source>
</evidence>
<evidence type="ECO:0000256" key="3">
    <source>
        <dbReference type="PROSITE-ProRule" id="PRU00169"/>
    </source>
</evidence>
<dbReference type="SUPFAM" id="SSF52172">
    <property type="entry name" value="CheY-like"/>
    <property type="match status" value="1"/>
</dbReference>
<dbReference type="CDD" id="cd06170">
    <property type="entry name" value="LuxR_C_like"/>
    <property type="match status" value="1"/>
</dbReference>
<evidence type="ECO:0000259" key="4">
    <source>
        <dbReference type="PROSITE" id="PS50043"/>
    </source>
</evidence>
<evidence type="ECO:0000259" key="5">
    <source>
        <dbReference type="PROSITE" id="PS50110"/>
    </source>
</evidence>
<dbReference type="InterPro" id="IPR016032">
    <property type="entry name" value="Sig_transdc_resp-reg_C-effctor"/>
</dbReference>
<dbReference type="PROSITE" id="PS50043">
    <property type="entry name" value="HTH_LUXR_2"/>
    <property type="match status" value="1"/>
</dbReference>
<keyword evidence="7" id="KW-1185">Reference proteome</keyword>
<feature type="domain" description="HTH luxR-type" evidence="4">
    <location>
        <begin position="136"/>
        <end position="201"/>
    </location>
</feature>
<comment type="caution">
    <text evidence="6">The sequence shown here is derived from an EMBL/GenBank/DDBJ whole genome shotgun (WGS) entry which is preliminary data.</text>
</comment>
<dbReference type="Pfam" id="PF00072">
    <property type="entry name" value="Response_reg"/>
    <property type="match status" value="1"/>
</dbReference>
<evidence type="ECO:0000313" key="6">
    <source>
        <dbReference type="EMBL" id="GGF95281.1"/>
    </source>
</evidence>
<dbReference type="Proteomes" id="UP000632858">
    <property type="component" value="Unassembled WGS sequence"/>
</dbReference>
<dbReference type="GO" id="GO:0003677">
    <property type="term" value="F:DNA binding"/>
    <property type="evidence" value="ECO:0007669"/>
    <property type="project" value="UniProtKB-KW"/>
</dbReference>
<dbReference type="EMBL" id="BMFO01000003">
    <property type="protein sequence ID" value="GGF95281.1"/>
    <property type="molecule type" value="Genomic_DNA"/>
</dbReference>
<dbReference type="SMART" id="SM00421">
    <property type="entry name" value="HTH_LUXR"/>
    <property type="match status" value="1"/>
</dbReference>
<dbReference type="SUPFAM" id="SSF46894">
    <property type="entry name" value="C-terminal effector domain of the bipartite response regulators"/>
    <property type="match status" value="1"/>
</dbReference>
<dbReference type="SMART" id="SM00448">
    <property type="entry name" value="REC"/>
    <property type="match status" value="1"/>
</dbReference>
<dbReference type="InterPro" id="IPR058245">
    <property type="entry name" value="NreC/VraR/RcsB-like_REC"/>
</dbReference>
<gene>
    <name evidence="6" type="ORF">GCM10010960_16210</name>
</gene>
<proteinExistence type="predicted"/>
<organism evidence="6 7">
    <name type="scientific">Arenimonas maotaiensis</name>
    <dbReference type="NCBI Taxonomy" id="1446479"/>
    <lineage>
        <taxon>Bacteria</taxon>
        <taxon>Pseudomonadati</taxon>
        <taxon>Pseudomonadota</taxon>
        <taxon>Gammaproteobacteria</taxon>
        <taxon>Lysobacterales</taxon>
        <taxon>Lysobacteraceae</taxon>
        <taxon>Arenimonas</taxon>
    </lineage>
</organism>
<dbReference type="AlphaFoldDB" id="A0A917CR32"/>
<dbReference type="Pfam" id="PF00196">
    <property type="entry name" value="GerE"/>
    <property type="match status" value="1"/>
</dbReference>
<dbReference type="InterPro" id="IPR051015">
    <property type="entry name" value="EvgA-like"/>
</dbReference>
<keyword evidence="1 3" id="KW-0597">Phosphoprotein</keyword>
<sequence length="203" mass="22294">MTRIVLLDDHAILRDGIKHLLENEGDLSVVAECERPSQLQPLIERHAPDLLIIDLNMPEGGGFPLLQRIRPAHPALRIIVLSMHENAGFVAKALSYGVDGYITKTVAAEELVRAIRAVTAGGRFLSSDIAQRPDADRPQEPLLSGRELDVLRGLLQGKNPKTIAAELGITDKTLYAHRTSIMHKTGARSIPELQERVLMLGLI</sequence>
<dbReference type="InterPro" id="IPR001789">
    <property type="entry name" value="Sig_transdc_resp-reg_receiver"/>
</dbReference>
<dbReference type="Gene3D" id="3.40.50.2300">
    <property type="match status" value="1"/>
</dbReference>
<dbReference type="InterPro" id="IPR011006">
    <property type="entry name" value="CheY-like_superfamily"/>
</dbReference>
<protein>
    <submittedName>
        <fullName evidence="6">DNA-binding response regulator</fullName>
    </submittedName>
</protein>
<evidence type="ECO:0000313" key="7">
    <source>
        <dbReference type="Proteomes" id="UP000632858"/>
    </source>
</evidence>
<dbReference type="GO" id="GO:0000160">
    <property type="term" value="P:phosphorelay signal transduction system"/>
    <property type="evidence" value="ECO:0007669"/>
    <property type="project" value="InterPro"/>
</dbReference>
<accession>A0A917CR32</accession>
<dbReference type="InterPro" id="IPR000792">
    <property type="entry name" value="Tscrpt_reg_LuxR_C"/>
</dbReference>
<dbReference type="GO" id="GO:0006355">
    <property type="term" value="P:regulation of DNA-templated transcription"/>
    <property type="evidence" value="ECO:0007669"/>
    <property type="project" value="InterPro"/>
</dbReference>
<keyword evidence="2 6" id="KW-0238">DNA-binding</keyword>
<dbReference type="PRINTS" id="PR00038">
    <property type="entry name" value="HTHLUXR"/>
</dbReference>
<name>A0A917CR32_9GAMM</name>
<reference evidence="6" key="1">
    <citation type="journal article" date="2014" name="Int. J. Syst. Evol. Microbiol.">
        <title>Complete genome sequence of Corynebacterium casei LMG S-19264T (=DSM 44701T), isolated from a smear-ripened cheese.</title>
        <authorList>
            <consortium name="US DOE Joint Genome Institute (JGI-PGF)"/>
            <person name="Walter F."/>
            <person name="Albersmeier A."/>
            <person name="Kalinowski J."/>
            <person name="Ruckert C."/>
        </authorList>
    </citation>
    <scope>NUCLEOTIDE SEQUENCE</scope>
    <source>
        <strain evidence="6">CGMCC 1.12726</strain>
    </source>
</reference>
<feature type="modified residue" description="4-aspartylphosphate" evidence="3">
    <location>
        <position position="54"/>
    </location>
</feature>
<evidence type="ECO:0000256" key="1">
    <source>
        <dbReference type="ARBA" id="ARBA00022553"/>
    </source>
</evidence>
<dbReference type="PANTHER" id="PTHR45566:SF2">
    <property type="entry name" value="NARL SUBFAMILY"/>
    <property type="match status" value="1"/>
</dbReference>
<dbReference type="PANTHER" id="PTHR45566">
    <property type="entry name" value="HTH-TYPE TRANSCRIPTIONAL REGULATOR YHJB-RELATED"/>
    <property type="match status" value="1"/>
</dbReference>